<evidence type="ECO:0000313" key="11">
    <source>
        <dbReference type="EMBL" id="CDJ28712.1"/>
    </source>
</evidence>
<feature type="compositionally biased region" description="Pro residues" evidence="9">
    <location>
        <begin position="491"/>
        <end position="506"/>
    </location>
</feature>
<dbReference type="GO" id="GO:0046872">
    <property type="term" value="F:metal ion binding"/>
    <property type="evidence" value="ECO:0007669"/>
    <property type="project" value="UniProtKB-KW"/>
</dbReference>
<feature type="compositionally biased region" description="Pro residues" evidence="9">
    <location>
        <begin position="171"/>
        <end position="187"/>
    </location>
</feature>
<feature type="compositionally biased region" description="Low complexity" evidence="9">
    <location>
        <begin position="479"/>
        <end position="490"/>
    </location>
</feature>
<evidence type="ECO:0000256" key="3">
    <source>
        <dbReference type="ARBA" id="ARBA00022695"/>
    </source>
</evidence>
<dbReference type="GO" id="GO:0035861">
    <property type="term" value="C:site of double-strand break"/>
    <property type="evidence" value="ECO:0007669"/>
    <property type="project" value="TreeGrafter"/>
</dbReference>
<reference evidence="11" key="1">
    <citation type="submission" date="2013-10" db="EMBL/GenBank/DDBJ databases">
        <title>Genomic analysis of the causative agents of coccidiosis in chickens.</title>
        <authorList>
            <person name="Reid A.J."/>
            <person name="Blake D."/>
            <person name="Billington K."/>
            <person name="Browne H."/>
            <person name="Dunn M."/>
            <person name="Hung S."/>
            <person name="Kawahara F."/>
            <person name="Miranda-Saavedra D."/>
            <person name="Mourier T."/>
            <person name="Nagra H."/>
            <person name="Otto T.D."/>
            <person name="Rawlings N."/>
            <person name="Sanchez A."/>
            <person name="Sanders M."/>
            <person name="Subramaniam C."/>
            <person name="Tay Y."/>
            <person name="Dear P."/>
            <person name="Doerig C."/>
            <person name="Gruber A."/>
            <person name="Parkinson J."/>
            <person name="Shirley M."/>
            <person name="Wan K.L."/>
            <person name="Berriman M."/>
            <person name="Tomley F."/>
            <person name="Pain A."/>
        </authorList>
    </citation>
    <scope>NUCLEOTIDE SEQUENCE [LARGE SCALE GENOMIC DNA]</scope>
    <source>
        <strain evidence="11">Houghton</strain>
    </source>
</reference>
<dbReference type="GO" id="GO:0005657">
    <property type="term" value="C:replication fork"/>
    <property type="evidence" value="ECO:0007669"/>
    <property type="project" value="TreeGrafter"/>
</dbReference>
<dbReference type="Proteomes" id="UP000030744">
    <property type="component" value="Unassembled WGS sequence"/>
</dbReference>
<dbReference type="RefSeq" id="XP_013351286.1">
    <property type="nucleotide sequence ID" value="XM_013495832.1"/>
</dbReference>
<sequence>MAPPNCVPVFCHLDLDCFYCQVEHRRLGIPRHVPLAVRQWDSVIAVNYPARAMGVKRGQRVETVRSLCPSIELVHVETISARDKGDRTQPDWKADKVTLQRYRDASAEVLSLLLDYCQLVEKASIDEVYADLTPHAAALVLSLINEGPPSDTEDGGAPQPSPQGGHQPSPQGAPQPSPQGAPQPSPQGVPEACPQGAPQPSPQGGPQHSPQGGPQPASQGGPQPTVPSVPAEGPPRITLGTSHEAAPEGAPEGASEGPAAVATEGPPAVAPEGPPAVPPEGPPAVPPKRPPAVPLEGPPAAVPEGAPEGPPAVGPEGAPEQAAEGAPEAALERDGGPPQGPLEGPPKGGSCGGAPSTPSTPSDAQLERRGPPDTPEAPGASGPPGGPSVSSGLSYSPSPVGAAVKQQGAPLPPLGRVQEEEETQGGAPPWGPLPLSPLRLLGALPVDPRLPWGPPRGPPRAPKGAPVRSIRQRPLGRLGAAQAAVMGAPAGAPPPQRGPVGLPLPP</sequence>
<feature type="compositionally biased region" description="Low complexity" evidence="9">
    <location>
        <begin position="155"/>
        <end position="170"/>
    </location>
</feature>
<dbReference type="EMBL" id="HG681515">
    <property type="protein sequence ID" value="CDJ28712.1"/>
    <property type="molecule type" value="Genomic_DNA"/>
</dbReference>
<feature type="compositionally biased region" description="Pro residues" evidence="9">
    <location>
        <begin position="268"/>
        <end position="301"/>
    </location>
</feature>
<evidence type="ECO:0000256" key="4">
    <source>
        <dbReference type="ARBA" id="ARBA00022723"/>
    </source>
</evidence>
<feature type="domain" description="UmuC" evidence="10">
    <location>
        <begin position="10"/>
        <end position="133"/>
    </location>
</feature>
<dbReference type="Pfam" id="PF00817">
    <property type="entry name" value="IMS"/>
    <property type="match status" value="1"/>
</dbReference>
<feature type="compositionally biased region" description="Low complexity" evidence="9">
    <location>
        <begin position="314"/>
        <end position="329"/>
    </location>
</feature>
<name>U6JXD1_9EIME</name>
<evidence type="ECO:0000256" key="6">
    <source>
        <dbReference type="ARBA" id="ARBA00022842"/>
    </source>
</evidence>
<dbReference type="GO" id="GO:0005634">
    <property type="term" value="C:nucleus"/>
    <property type="evidence" value="ECO:0007669"/>
    <property type="project" value="UniProtKB-SubCell"/>
</dbReference>
<dbReference type="GO" id="GO:0009314">
    <property type="term" value="P:response to radiation"/>
    <property type="evidence" value="ECO:0007669"/>
    <property type="project" value="TreeGrafter"/>
</dbReference>
<evidence type="ECO:0000256" key="9">
    <source>
        <dbReference type="SAM" id="MobiDB-lite"/>
    </source>
</evidence>
<evidence type="ECO:0000256" key="1">
    <source>
        <dbReference type="ARBA" id="ARBA00004123"/>
    </source>
</evidence>
<feature type="region of interest" description="Disordered" evidence="9">
    <location>
        <begin position="145"/>
        <end position="506"/>
    </location>
</feature>
<dbReference type="Gene3D" id="3.30.70.270">
    <property type="match status" value="1"/>
</dbReference>
<comment type="subcellular location">
    <subcellularLocation>
        <location evidence="1">Nucleus</location>
    </subcellularLocation>
</comment>
<dbReference type="PANTHER" id="PTHR45873">
    <property type="entry name" value="DNA POLYMERASE ETA"/>
    <property type="match status" value="1"/>
</dbReference>
<evidence type="ECO:0000256" key="5">
    <source>
        <dbReference type="ARBA" id="ARBA00022763"/>
    </source>
</evidence>
<keyword evidence="7" id="KW-0234">DNA repair</keyword>
<feature type="compositionally biased region" description="Pro residues" evidence="9">
    <location>
        <begin position="451"/>
        <end position="461"/>
    </location>
</feature>
<dbReference type="SUPFAM" id="SSF56672">
    <property type="entry name" value="DNA/RNA polymerases"/>
    <property type="match status" value="1"/>
</dbReference>
<dbReference type="GO" id="GO:0042276">
    <property type="term" value="P:error-prone translesion synthesis"/>
    <property type="evidence" value="ECO:0007669"/>
    <property type="project" value="TreeGrafter"/>
</dbReference>
<dbReference type="FunFam" id="3.40.1170.60:FF:000003">
    <property type="entry name" value="DNA polymerase eta"/>
    <property type="match status" value="1"/>
</dbReference>
<feature type="compositionally biased region" description="Low complexity" evidence="9">
    <location>
        <begin position="204"/>
        <end position="223"/>
    </location>
</feature>
<keyword evidence="2" id="KW-0808">Transferase</keyword>
<keyword evidence="12" id="KW-1185">Reference proteome</keyword>
<dbReference type="InterPro" id="IPR043502">
    <property type="entry name" value="DNA/RNA_pol_sf"/>
</dbReference>
<evidence type="ECO:0000259" key="10">
    <source>
        <dbReference type="PROSITE" id="PS50173"/>
    </source>
</evidence>
<keyword evidence="6" id="KW-0460">Magnesium</keyword>
<gene>
    <name evidence="11" type="ORF">EMH_0043310</name>
</gene>
<keyword evidence="5" id="KW-0227">DNA damage</keyword>
<dbReference type="OrthoDB" id="348232at2759"/>
<dbReference type="GO" id="GO:0006281">
    <property type="term" value="P:DNA repair"/>
    <property type="evidence" value="ECO:0007669"/>
    <property type="project" value="UniProtKB-KW"/>
</dbReference>
<dbReference type="InterPro" id="IPR043128">
    <property type="entry name" value="Rev_trsase/Diguanyl_cyclase"/>
</dbReference>
<evidence type="ECO:0000256" key="8">
    <source>
        <dbReference type="ARBA" id="ARBA00023242"/>
    </source>
</evidence>
<dbReference type="AlphaFoldDB" id="U6JXD1"/>
<protein>
    <recommendedName>
        <fullName evidence="10">UmuC domain-containing protein</fullName>
    </recommendedName>
</protein>
<keyword evidence="4" id="KW-0479">Metal-binding</keyword>
<dbReference type="PANTHER" id="PTHR45873:SF1">
    <property type="entry name" value="DNA POLYMERASE ETA"/>
    <property type="match status" value="1"/>
</dbReference>
<feature type="compositionally biased region" description="Low complexity" evidence="9">
    <location>
        <begin position="247"/>
        <end position="267"/>
    </location>
</feature>
<dbReference type="PROSITE" id="PS50173">
    <property type="entry name" value="UMUC"/>
    <property type="match status" value="1"/>
</dbReference>
<evidence type="ECO:0000256" key="2">
    <source>
        <dbReference type="ARBA" id="ARBA00022679"/>
    </source>
</evidence>
<dbReference type="InterPro" id="IPR001126">
    <property type="entry name" value="UmuC"/>
</dbReference>
<accession>U6JXD1</accession>
<dbReference type="InterPro" id="IPR052230">
    <property type="entry name" value="DNA_polymerase_eta"/>
</dbReference>
<proteinExistence type="predicted"/>
<evidence type="ECO:0000256" key="7">
    <source>
        <dbReference type="ARBA" id="ARBA00023204"/>
    </source>
</evidence>
<feature type="compositionally biased region" description="Low complexity" evidence="9">
    <location>
        <begin position="436"/>
        <end position="445"/>
    </location>
</feature>
<keyword evidence="8" id="KW-0539">Nucleus</keyword>
<organism evidence="11 12">
    <name type="scientific">Eimeria mitis</name>
    <dbReference type="NCBI Taxonomy" id="44415"/>
    <lineage>
        <taxon>Eukaryota</taxon>
        <taxon>Sar</taxon>
        <taxon>Alveolata</taxon>
        <taxon>Apicomplexa</taxon>
        <taxon>Conoidasida</taxon>
        <taxon>Coccidia</taxon>
        <taxon>Eucoccidiorida</taxon>
        <taxon>Eimeriorina</taxon>
        <taxon>Eimeriidae</taxon>
        <taxon>Eimeria</taxon>
    </lineage>
</organism>
<keyword evidence="3" id="KW-0548">Nucleotidyltransferase</keyword>
<feature type="compositionally biased region" description="Low complexity" evidence="9">
    <location>
        <begin position="387"/>
        <end position="401"/>
    </location>
</feature>
<reference evidence="11" key="2">
    <citation type="submission" date="2013-10" db="EMBL/GenBank/DDBJ databases">
        <authorList>
            <person name="Aslett M."/>
        </authorList>
    </citation>
    <scope>NUCLEOTIDE SEQUENCE [LARGE SCALE GENOMIC DNA]</scope>
    <source>
        <strain evidence="11">Houghton</strain>
    </source>
</reference>
<dbReference type="GO" id="GO:0003887">
    <property type="term" value="F:DNA-directed DNA polymerase activity"/>
    <property type="evidence" value="ECO:0007669"/>
    <property type="project" value="TreeGrafter"/>
</dbReference>
<dbReference type="VEuPathDB" id="ToxoDB:EMH_0043310"/>
<dbReference type="Gene3D" id="3.40.1170.60">
    <property type="match status" value="1"/>
</dbReference>
<dbReference type="GeneID" id="25379049"/>
<evidence type="ECO:0000313" key="12">
    <source>
        <dbReference type="Proteomes" id="UP000030744"/>
    </source>
</evidence>